<feature type="signal peptide" evidence="1">
    <location>
        <begin position="1"/>
        <end position="16"/>
    </location>
</feature>
<dbReference type="EMBL" id="VJMH01006058">
    <property type="protein sequence ID" value="KAF0691589.1"/>
    <property type="molecule type" value="Genomic_DNA"/>
</dbReference>
<keyword evidence="4" id="KW-1185">Reference proteome</keyword>
<evidence type="ECO:0000313" key="3">
    <source>
        <dbReference type="EMBL" id="VFT93975.1"/>
    </source>
</evidence>
<dbReference type="EMBL" id="CAADRA010006079">
    <property type="protein sequence ID" value="VFT93975.1"/>
    <property type="molecule type" value="Genomic_DNA"/>
</dbReference>
<proteinExistence type="predicted"/>
<accession>A0A485L7J4</accession>
<evidence type="ECO:0000313" key="4">
    <source>
        <dbReference type="Proteomes" id="UP000332933"/>
    </source>
</evidence>
<evidence type="ECO:0000256" key="1">
    <source>
        <dbReference type="SAM" id="SignalP"/>
    </source>
</evidence>
<keyword evidence="1" id="KW-0732">Signal</keyword>
<feature type="chain" id="PRO_5036355559" evidence="1">
    <location>
        <begin position="17"/>
        <end position="124"/>
    </location>
</feature>
<evidence type="ECO:0000313" key="2">
    <source>
        <dbReference type="EMBL" id="KAF0691589.1"/>
    </source>
</evidence>
<gene>
    <name evidence="3" type="primary">Aste57867_17218</name>
    <name evidence="2" type="ORF">As57867_017159</name>
    <name evidence="3" type="ORF">ASTE57867_17218</name>
</gene>
<dbReference type="OrthoDB" id="10387286at2759"/>
<organism evidence="3 4">
    <name type="scientific">Aphanomyces stellatus</name>
    <dbReference type="NCBI Taxonomy" id="120398"/>
    <lineage>
        <taxon>Eukaryota</taxon>
        <taxon>Sar</taxon>
        <taxon>Stramenopiles</taxon>
        <taxon>Oomycota</taxon>
        <taxon>Saprolegniomycetes</taxon>
        <taxon>Saprolegniales</taxon>
        <taxon>Verrucalvaceae</taxon>
        <taxon>Aphanomyces</taxon>
    </lineage>
</organism>
<dbReference type="AlphaFoldDB" id="A0A485L7J4"/>
<reference evidence="2" key="2">
    <citation type="submission" date="2019-06" db="EMBL/GenBank/DDBJ databases">
        <title>Genomics analysis of Aphanomyces spp. identifies a new class of oomycete effector associated with host adaptation.</title>
        <authorList>
            <person name="Gaulin E."/>
        </authorList>
    </citation>
    <scope>NUCLEOTIDE SEQUENCE</scope>
    <source>
        <strain evidence="2">CBS 578.67</strain>
    </source>
</reference>
<reference evidence="3 4" key="1">
    <citation type="submission" date="2019-03" db="EMBL/GenBank/DDBJ databases">
        <authorList>
            <person name="Gaulin E."/>
            <person name="Dumas B."/>
        </authorList>
    </citation>
    <scope>NUCLEOTIDE SEQUENCE [LARGE SCALE GENOMIC DNA]</scope>
    <source>
        <strain evidence="3">CBS 568.67</strain>
    </source>
</reference>
<name>A0A485L7J4_9STRA</name>
<dbReference type="Proteomes" id="UP000332933">
    <property type="component" value="Unassembled WGS sequence"/>
</dbReference>
<sequence length="124" mass="13966">MAAFASAIMNIRSVAAIVLSFQHGVYTDVQPRFIEFAQNPQRHIACRPELAFVDAIETAFVCQRYNIARALMDLRTSVPQLTTRYRNQHEANPAAHVRGATVPSVAIRDNLELLTLLREFKPSE</sequence>
<protein>
    <submittedName>
        <fullName evidence="3">Aste57867_17218 protein</fullName>
    </submittedName>
</protein>